<protein>
    <recommendedName>
        <fullName evidence="4">Hydrogenase</fullName>
    </recommendedName>
</protein>
<dbReference type="RefSeq" id="WP_163496727.1">
    <property type="nucleotide sequence ID" value="NZ_CP048711.1"/>
</dbReference>
<dbReference type="Proteomes" id="UP000477680">
    <property type="component" value="Chromosome"/>
</dbReference>
<feature type="transmembrane region" description="Helical" evidence="1">
    <location>
        <begin position="65"/>
        <end position="85"/>
    </location>
</feature>
<keyword evidence="1" id="KW-0812">Transmembrane</keyword>
<keyword evidence="1" id="KW-1133">Transmembrane helix</keyword>
<organism evidence="2 3">
    <name type="scientific">Kineobactrum salinum</name>
    <dbReference type="NCBI Taxonomy" id="2708301"/>
    <lineage>
        <taxon>Bacteria</taxon>
        <taxon>Pseudomonadati</taxon>
        <taxon>Pseudomonadota</taxon>
        <taxon>Gammaproteobacteria</taxon>
        <taxon>Cellvibrionales</taxon>
        <taxon>Halieaceae</taxon>
        <taxon>Kineobactrum</taxon>
    </lineage>
</organism>
<evidence type="ECO:0000313" key="3">
    <source>
        <dbReference type="Proteomes" id="UP000477680"/>
    </source>
</evidence>
<proteinExistence type="predicted"/>
<keyword evidence="3" id="KW-1185">Reference proteome</keyword>
<evidence type="ECO:0008006" key="4">
    <source>
        <dbReference type="Google" id="ProtNLM"/>
    </source>
</evidence>
<sequence length="123" mass="13338">MNYLVFLFGSLIVLSSAVVLIKPVAIFNLLKKHASSIWLHLSAVVVRIVLGAVLIAGASESKFTVVFQVLGWLSILAALMLAVIGRVRFQNLINWALELTPLFKSLAGLLGILFGGFLIYSVL</sequence>
<dbReference type="AlphaFoldDB" id="A0A6C0U563"/>
<name>A0A6C0U563_9GAMM</name>
<feature type="transmembrane region" description="Helical" evidence="1">
    <location>
        <begin position="37"/>
        <end position="58"/>
    </location>
</feature>
<feature type="transmembrane region" description="Helical" evidence="1">
    <location>
        <begin position="105"/>
        <end position="122"/>
    </location>
</feature>
<accession>A0A6C0U563</accession>
<gene>
    <name evidence="2" type="ORF">G3T16_19765</name>
</gene>
<evidence type="ECO:0000256" key="1">
    <source>
        <dbReference type="SAM" id="Phobius"/>
    </source>
</evidence>
<keyword evidence="1" id="KW-0472">Membrane</keyword>
<dbReference type="KEGG" id="kim:G3T16_19765"/>
<dbReference type="EMBL" id="CP048711">
    <property type="protein sequence ID" value="QIB67300.1"/>
    <property type="molecule type" value="Genomic_DNA"/>
</dbReference>
<reference evidence="2 3" key="1">
    <citation type="submission" date="2020-02" db="EMBL/GenBank/DDBJ databases">
        <title>Genome sequencing for Kineobactrum sp. M2.</title>
        <authorList>
            <person name="Park S.-J."/>
        </authorList>
    </citation>
    <scope>NUCLEOTIDE SEQUENCE [LARGE SCALE GENOMIC DNA]</scope>
    <source>
        <strain evidence="2 3">M2</strain>
    </source>
</reference>
<evidence type="ECO:0000313" key="2">
    <source>
        <dbReference type="EMBL" id="QIB67300.1"/>
    </source>
</evidence>